<evidence type="ECO:0000313" key="1">
    <source>
        <dbReference type="EMBL" id="MCG7977149.1"/>
    </source>
</evidence>
<gene>
    <name evidence="1" type="ORF">JAY77_03235</name>
</gene>
<dbReference type="PROSITE" id="PS51257">
    <property type="entry name" value="PROKAR_LIPOPROTEIN"/>
    <property type="match status" value="1"/>
</dbReference>
<organism evidence="1 2">
    <name type="scientific">Candidatus Thiodiazotropha taylori</name>
    <dbReference type="NCBI Taxonomy" id="2792791"/>
    <lineage>
        <taxon>Bacteria</taxon>
        <taxon>Pseudomonadati</taxon>
        <taxon>Pseudomonadota</taxon>
        <taxon>Gammaproteobacteria</taxon>
        <taxon>Chromatiales</taxon>
        <taxon>Sedimenticolaceae</taxon>
        <taxon>Candidatus Thiodiazotropha</taxon>
    </lineage>
</organism>
<proteinExistence type="predicted"/>
<dbReference type="AlphaFoldDB" id="A0A9E4NH16"/>
<dbReference type="EMBL" id="JAEPCR010000008">
    <property type="protein sequence ID" value="MCG7977149.1"/>
    <property type="molecule type" value="Genomic_DNA"/>
</dbReference>
<protein>
    <submittedName>
        <fullName evidence="1">Uncharacterized protein</fullName>
    </submittedName>
</protein>
<evidence type="ECO:0000313" key="2">
    <source>
        <dbReference type="Proteomes" id="UP000886674"/>
    </source>
</evidence>
<dbReference type="Proteomes" id="UP000886674">
    <property type="component" value="Unassembled WGS sequence"/>
</dbReference>
<name>A0A9E4NH16_9GAMM</name>
<comment type="caution">
    <text evidence="1">The sequence shown here is derived from an EMBL/GenBank/DDBJ whole genome shotgun (WGS) entry which is preliminary data.</text>
</comment>
<reference evidence="1" key="1">
    <citation type="journal article" date="2021" name="Proc. Natl. Acad. Sci. U.S.A.">
        <title>Global biogeography of chemosynthetic symbionts reveals both localized and globally distributed symbiont groups. .</title>
        <authorList>
            <person name="Osvatic J.T."/>
            <person name="Wilkins L.G.E."/>
            <person name="Leibrecht L."/>
            <person name="Leray M."/>
            <person name="Zauner S."/>
            <person name="Polzin J."/>
            <person name="Camacho Y."/>
            <person name="Gros O."/>
            <person name="van Gils J.A."/>
            <person name="Eisen J.A."/>
            <person name="Petersen J.M."/>
            <person name="Yuen B."/>
        </authorList>
    </citation>
    <scope>NUCLEOTIDE SEQUENCE</scope>
    <source>
        <strain evidence="1">MAGclacostrist055</strain>
    </source>
</reference>
<sequence>MKLALVLGCIVASSGCVTVYGPNPVEPRKVYGFQKKEADHTYYQSALIDQRLEKHKLFRIRLRNLSVEKNDGKTVYGNGATPLETQCLSSKEQFSIVGIKIRPGTEPKTISVAATLRSPFFMGMANRDLSISTWIDDCHCADIKGETAKNCFDHRLLKSVLTKIEALPVADRTAIGFSEEDAPNGVTLGDAARIQFVHAAGWPLIGFDASVQRDRMLVHPTGATTFMGQKLDPGEQLCLHTTSHVSTWIENPEVNVDSAEPTGPACFDWHAVMRGRYRMAPSSSTLTSVGVDPLARSGPRWMQGDPSGAASINAQPRQTAVGNLITTIDMVNGSNQNPYRYALLFNKNVWFSLPQGAMWDSALVNPSSEKGTFNTGDRASFLLLIRDRSLMEFIRDYIANNLKSDPDDPTSKFSDMPDGLNIYFQNIVRTWANENDRDVADTAEWLRDLVFPVNARPFVRIPVLVDGRQEYVRAGATLLNLIDKRLGLSTQVFDLRGGGKSINDENAGVDTEASLIVAAVSQLRFKRRFGLTHWSIDLKNASRLEDLMITIKSGDELSWR</sequence>
<accession>A0A9E4NH16</accession>